<evidence type="ECO:0000256" key="7">
    <source>
        <dbReference type="ARBA" id="ARBA00022786"/>
    </source>
</evidence>
<dbReference type="EC" id="2.3.2.31" evidence="2"/>
<dbReference type="SUPFAM" id="SSF57850">
    <property type="entry name" value="RING/U-box"/>
    <property type="match status" value="2"/>
</dbReference>
<dbReference type="SMART" id="SM00647">
    <property type="entry name" value="IBR"/>
    <property type="match status" value="2"/>
</dbReference>
<evidence type="ECO:0000313" key="11">
    <source>
        <dbReference type="EMBL" id="KAK4187210.1"/>
    </source>
</evidence>
<keyword evidence="7" id="KW-0833">Ubl conjugation pathway</keyword>
<dbReference type="CDD" id="cd20335">
    <property type="entry name" value="BRcat_RBR"/>
    <property type="match status" value="1"/>
</dbReference>
<feature type="compositionally biased region" description="Polar residues" evidence="9">
    <location>
        <begin position="128"/>
        <end position="146"/>
    </location>
</feature>
<name>A0AAN7AIT5_9PEZI</name>
<evidence type="ECO:0000256" key="5">
    <source>
        <dbReference type="ARBA" id="ARBA00022737"/>
    </source>
</evidence>
<organism evidence="11 12">
    <name type="scientific">Podospora australis</name>
    <dbReference type="NCBI Taxonomy" id="1536484"/>
    <lineage>
        <taxon>Eukaryota</taxon>
        <taxon>Fungi</taxon>
        <taxon>Dikarya</taxon>
        <taxon>Ascomycota</taxon>
        <taxon>Pezizomycotina</taxon>
        <taxon>Sordariomycetes</taxon>
        <taxon>Sordariomycetidae</taxon>
        <taxon>Sordariales</taxon>
        <taxon>Podosporaceae</taxon>
        <taxon>Podospora</taxon>
    </lineage>
</organism>
<evidence type="ECO:0000256" key="8">
    <source>
        <dbReference type="ARBA" id="ARBA00022833"/>
    </source>
</evidence>
<dbReference type="Proteomes" id="UP001302126">
    <property type="component" value="Unassembled WGS sequence"/>
</dbReference>
<proteinExistence type="predicted"/>
<dbReference type="EMBL" id="MU864407">
    <property type="protein sequence ID" value="KAK4187210.1"/>
    <property type="molecule type" value="Genomic_DNA"/>
</dbReference>
<dbReference type="Pfam" id="PF22191">
    <property type="entry name" value="IBR_1"/>
    <property type="match status" value="1"/>
</dbReference>
<dbReference type="PROSITE" id="PS51873">
    <property type="entry name" value="TRIAD"/>
    <property type="match status" value="1"/>
</dbReference>
<dbReference type="Pfam" id="PF01485">
    <property type="entry name" value="IBR"/>
    <property type="match status" value="1"/>
</dbReference>
<feature type="region of interest" description="Disordered" evidence="9">
    <location>
        <begin position="60"/>
        <end position="87"/>
    </location>
</feature>
<evidence type="ECO:0000256" key="3">
    <source>
        <dbReference type="ARBA" id="ARBA00022679"/>
    </source>
</evidence>
<comment type="caution">
    <text evidence="11">The sequence shown here is derived from an EMBL/GenBank/DDBJ whole genome shotgun (WGS) entry which is preliminary data.</text>
</comment>
<accession>A0AAN7AIT5</accession>
<dbReference type="InterPro" id="IPR044066">
    <property type="entry name" value="TRIAD_supradom"/>
</dbReference>
<evidence type="ECO:0000256" key="6">
    <source>
        <dbReference type="ARBA" id="ARBA00022771"/>
    </source>
</evidence>
<reference evidence="11" key="2">
    <citation type="submission" date="2023-05" db="EMBL/GenBank/DDBJ databases">
        <authorList>
            <consortium name="Lawrence Berkeley National Laboratory"/>
            <person name="Steindorff A."/>
            <person name="Hensen N."/>
            <person name="Bonometti L."/>
            <person name="Westerberg I."/>
            <person name="Brannstrom I.O."/>
            <person name="Guillou S."/>
            <person name="Cros-Aarteil S."/>
            <person name="Calhoun S."/>
            <person name="Haridas S."/>
            <person name="Kuo A."/>
            <person name="Mondo S."/>
            <person name="Pangilinan J."/>
            <person name="Riley R."/>
            <person name="Labutti K."/>
            <person name="Andreopoulos B."/>
            <person name="Lipzen A."/>
            <person name="Chen C."/>
            <person name="Yanf M."/>
            <person name="Daum C."/>
            <person name="Ng V."/>
            <person name="Clum A."/>
            <person name="Ohm R."/>
            <person name="Martin F."/>
            <person name="Silar P."/>
            <person name="Natvig D."/>
            <person name="Lalanne C."/>
            <person name="Gautier V."/>
            <person name="Ament-Velasquez S.L."/>
            <person name="Kruys A."/>
            <person name="Hutchinson M.I."/>
            <person name="Powell A.J."/>
            <person name="Barry K."/>
            <person name="Miller A.N."/>
            <person name="Grigoriev I.V."/>
            <person name="Debuchy R."/>
            <person name="Gladieux P."/>
            <person name="Thoren M.H."/>
            <person name="Johannesson H."/>
        </authorList>
    </citation>
    <scope>NUCLEOTIDE SEQUENCE</scope>
    <source>
        <strain evidence="11">PSN309</strain>
    </source>
</reference>
<keyword evidence="8" id="KW-0862">Zinc</keyword>
<reference evidence="11" key="1">
    <citation type="journal article" date="2023" name="Mol. Phylogenet. Evol.">
        <title>Genome-scale phylogeny and comparative genomics of the fungal order Sordariales.</title>
        <authorList>
            <person name="Hensen N."/>
            <person name="Bonometti L."/>
            <person name="Westerberg I."/>
            <person name="Brannstrom I.O."/>
            <person name="Guillou S."/>
            <person name="Cros-Aarteil S."/>
            <person name="Calhoun S."/>
            <person name="Haridas S."/>
            <person name="Kuo A."/>
            <person name="Mondo S."/>
            <person name="Pangilinan J."/>
            <person name="Riley R."/>
            <person name="LaButti K."/>
            <person name="Andreopoulos B."/>
            <person name="Lipzen A."/>
            <person name="Chen C."/>
            <person name="Yan M."/>
            <person name="Daum C."/>
            <person name="Ng V."/>
            <person name="Clum A."/>
            <person name="Steindorff A."/>
            <person name="Ohm R.A."/>
            <person name="Martin F."/>
            <person name="Silar P."/>
            <person name="Natvig D.O."/>
            <person name="Lalanne C."/>
            <person name="Gautier V."/>
            <person name="Ament-Velasquez S.L."/>
            <person name="Kruys A."/>
            <person name="Hutchinson M.I."/>
            <person name="Powell A.J."/>
            <person name="Barry K."/>
            <person name="Miller A.N."/>
            <person name="Grigoriev I.V."/>
            <person name="Debuchy R."/>
            <person name="Gladieux P."/>
            <person name="Hiltunen Thoren M."/>
            <person name="Johannesson H."/>
        </authorList>
    </citation>
    <scope>NUCLEOTIDE SEQUENCE</scope>
    <source>
        <strain evidence="11">PSN309</strain>
    </source>
</reference>
<keyword evidence="3" id="KW-0808">Transferase</keyword>
<evidence type="ECO:0000256" key="2">
    <source>
        <dbReference type="ARBA" id="ARBA00012251"/>
    </source>
</evidence>
<feature type="region of interest" description="Disordered" evidence="9">
    <location>
        <begin position="124"/>
        <end position="172"/>
    </location>
</feature>
<feature type="domain" description="RING-type" evidence="10">
    <location>
        <begin position="444"/>
        <end position="707"/>
    </location>
</feature>
<gene>
    <name evidence="11" type="ORF">QBC35DRAFT_499327</name>
</gene>
<dbReference type="InterPro" id="IPR002867">
    <property type="entry name" value="IBR_dom"/>
</dbReference>
<protein>
    <recommendedName>
        <fullName evidence="2">RBR-type E3 ubiquitin transferase</fullName>
        <ecNumber evidence="2">2.3.2.31</ecNumber>
    </recommendedName>
</protein>
<sequence length="727" mass="81573">MARFTVPTWDNEEDEEDEDDEREALAIAQLSVPSWDTMENTNDERETSVITEFMISPWDEEVDGDGGRVSPVNNAPSAFQRRGQQSDSYFIRRSNAVTRGKRVSVADPGYTPIGASLLLPIQSRRAESSPSDSQPQLSKPGRSSQMLGGPAVQPKQSGSLQEPTRKGEAGPSCLGSNIATIASYWKNKGRANDTSKKLDSFSTLLTLMGAPFTRQSLLAIKVLEFQQQENSAESQDATLSVDESINFMRQLEELGADTLRSISTSTCFRCSKHELGQTLRIKNSLLQKLKFRGLQRLPCCSNFICEDCFLPAFLSRMDRSWWSQLGCPISIDCPACLSRPQQNNNDGLAWILALPMCRDDYMVSLSRKHALIALLRDSLVRRDLSVEAIAKTEAIHLYMNEYQFLDGITSSLDVPETMLVSMDSTTNVGTTIQVPVATGLLVRAERTCDICAETIMDIPSESPEQESNWQLLYRVFPGDWSWQIRLFPHSSLLPVCSRNHAMNACRACLSTYISSLIADRGRDVCGRIFCLSPGCTHIYTHAELKALTDPAVFAQYDWYCTLTLLSQQPNFRWCLREGCQSGNLFEVGESWGLQALPMTRARNRIECSECGFVMCFSHQIPFHEGRSCEEHDEDMATGDPEITATREWIERNTKRCECGASVEKRGGCFHMTCRACRREFCWECLADWEVIRSHGRRGHNEGCYFRRDGALPPTTLIGNTIDQALGR</sequence>
<feature type="compositionally biased region" description="Polar residues" evidence="9">
    <location>
        <begin position="71"/>
        <end position="87"/>
    </location>
</feature>
<keyword evidence="6" id="KW-0863">Zinc-finger</keyword>
<evidence type="ECO:0000256" key="1">
    <source>
        <dbReference type="ARBA" id="ARBA00001798"/>
    </source>
</evidence>
<dbReference type="GO" id="GO:0008270">
    <property type="term" value="F:zinc ion binding"/>
    <property type="evidence" value="ECO:0007669"/>
    <property type="project" value="UniProtKB-KW"/>
</dbReference>
<comment type="catalytic activity">
    <reaction evidence="1">
        <text>[E2 ubiquitin-conjugating enzyme]-S-ubiquitinyl-L-cysteine + [acceptor protein]-L-lysine = [E2 ubiquitin-conjugating enzyme]-L-cysteine + [acceptor protein]-N(6)-ubiquitinyl-L-lysine.</text>
        <dbReference type="EC" id="2.3.2.31"/>
    </reaction>
</comment>
<keyword evidence="5" id="KW-0677">Repeat</keyword>
<dbReference type="GO" id="GO:0016567">
    <property type="term" value="P:protein ubiquitination"/>
    <property type="evidence" value="ECO:0007669"/>
    <property type="project" value="InterPro"/>
</dbReference>
<evidence type="ECO:0000259" key="10">
    <source>
        <dbReference type="PROSITE" id="PS51873"/>
    </source>
</evidence>
<dbReference type="GO" id="GO:0061630">
    <property type="term" value="F:ubiquitin protein ligase activity"/>
    <property type="evidence" value="ECO:0007669"/>
    <property type="project" value="UniProtKB-EC"/>
</dbReference>
<keyword evidence="12" id="KW-1185">Reference proteome</keyword>
<keyword evidence="4" id="KW-0479">Metal-binding</keyword>
<dbReference type="AlphaFoldDB" id="A0AAN7AIT5"/>
<dbReference type="PANTHER" id="PTHR11685">
    <property type="entry name" value="RBR FAMILY RING FINGER AND IBR DOMAIN-CONTAINING"/>
    <property type="match status" value="1"/>
</dbReference>
<dbReference type="InterPro" id="IPR031127">
    <property type="entry name" value="E3_UB_ligase_RBR"/>
</dbReference>
<feature type="region of interest" description="Disordered" evidence="9">
    <location>
        <begin position="1"/>
        <end position="22"/>
    </location>
</feature>
<dbReference type="Gene3D" id="1.20.120.1750">
    <property type="match status" value="1"/>
</dbReference>
<feature type="compositionally biased region" description="Acidic residues" evidence="9">
    <location>
        <begin position="10"/>
        <end position="22"/>
    </location>
</feature>
<evidence type="ECO:0000313" key="12">
    <source>
        <dbReference type="Proteomes" id="UP001302126"/>
    </source>
</evidence>
<evidence type="ECO:0000256" key="4">
    <source>
        <dbReference type="ARBA" id="ARBA00022723"/>
    </source>
</evidence>
<evidence type="ECO:0000256" key="9">
    <source>
        <dbReference type="SAM" id="MobiDB-lite"/>
    </source>
</evidence>